<dbReference type="GO" id="GO:0008270">
    <property type="term" value="F:zinc ion binding"/>
    <property type="evidence" value="ECO:0007669"/>
    <property type="project" value="UniProtKB-KW"/>
</dbReference>
<keyword evidence="1 5" id="KW-0479">Metal-binding</keyword>
<organism evidence="8 9">
    <name type="scientific">Steinernema glaseri</name>
    <dbReference type="NCBI Taxonomy" id="37863"/>
    <lineage>
        <taxon>Eukaryota</taxon>
        <taxon>Metazoa</taxon>
        <taxon>Ecdysozoa</taxon>
        <taxon>Nematoda</taxon>
        <taxon>Chromadorea</taxon>
        <taxon>Rhabditida</taxon>
        <taxon>Tylenchina</taxon>
        <taxon>Panagrolaimomorpha</taxon>
        <taxon>Strongyloidoidea</taxon>
        <taxon>Steinernematidae</taxon>
        <taxon>Steinernema</taxon>
    </lineage>
</organism>
<dbReference type="PROSITE" id="PS50103">
    <property type="entry name" value="ZF_C3H1"/>
    <property type="match status" value="3"/>
</dbReference>
<evidence type="ECO:0000259" key="7">
    <source>
        <dbReference type="PROSITE" id="PS50103"/>
    </source>
</evidence>
<keyword evidence="3 5" id="KW-0863">Zinc-finger</keyword>
<dbReference type="SUPFAM" id="SSF90229">
    <property type="entry name" value="CCCH zinc finger"/>
    <property type="match status" value="2"/>
</dbReference>
<keyword evidence="4 5" id="KW-0862">Zinc</keyword>
<keyword evidence="2" id="KW-0677">Repeat</keyword>
<feature type="domain" description="C3H1-type" evidence="7">
    <location>
        <begin position="228"/>
        <end position="256"/>
    </location>
</feature>
<name>A0A1I7YK16_9BILA</name>
<dbReference type="AlphaFoldDB" id="A0A1I7YK16"/>
<dbReference type="GO" id="GO:0043186">
    <property type="term" value="C:P granule"/>
    <property type="evidence" value="ECO:0007669"/>
    <property type="project" value="UniProtKB-ARBA"/>
</dbReference>
<dbReference type="InterPro" id="IPR000571">
    <property type="entry name" value="Znf_CCCH"/>
</dbReference>
<dbReference type="InterPro" id="IPR036855">
    <property type="entry name" value="Znf_CCCH_sf"/>
</dbReference>
<dbReference type="SMART" id="SM00356">
    <property type="entry name" value="ZnF_C3H1"/>
    <property type="match status" value="3"/>
</dbReference>
<evidence type="ECO:0000256" key="4">
    <source>
        <dbReference type="ARBA" id="ARBA00022833"/>
    </source>
</evidence>
<reference evidence="9" key="1">
    <citation type="submission" date="2016-11" db="UniProtKB">
        <authorList>
            <consortium name="WormBaseParasite"/>
        </authorList>
    </citation>
    <scope>IDENTIFICATION</scope>
</reference>
<evidence type="ECO:0000256" key="1">
    <source>
        <dbReference type="ARBA" id="ARBA00022723"/>
    </source>
</evidence>
<feature type="domain" description="C3H1-type" evidence="7">
    <location>
        <begin position="146"/>
        <end position="174"/>
    </location>
</feature>
<dbReference type="PANTHER" id="PTHR12547">
    <property type="entry name" value="CCCH ZINC FINGER/TIS11-RELATED"/>
    <property type="match status" value="1"/>
</dbReference>
<feature type="region of interest" description="Disordered" evidence="6">
    <location>
        <begin position="16"/>
        <end position="37"/>
    </location>
</feature>
<dbReference type="FunFam" id="4.10.1000.10:FF:000001">
    <property type="entry name" value="zinc finger CCCH domain-containing protein 15-like"/>
    <property type="match status" value="1"/>
</dbReference>
<dbReference type="Pfam" id="PF00642">
    <property type="entry name" value="zf-CCCH"/>
    <property type="match status" value="2"/>
</dbReference>
<sequence>MRADCAFLRIPSWHKARQQNRSESSSSESPAALAGSAYKRRTPAVEVCCRRELTERSAKSGTLNSRMVNFSHTQPLPVGKHTFMQEILNAPSCRDTSAHSQTISSLFPTPTSGHNIKRRFLDRGVLPICNSFRCSVMADTRETESAAKTVLCNRWSSSGHCPYGRSCKFAHGEEERRQIPKARDALYRTVLCRYYLENNGQCIYGDRCLFAHGPENLRQPDIGARNRPIPDRICHAFLFKGICAYGTACRYYHKCFWDILPSSPNVRSTFPSILDVRKIVQDLAAEGTI</sequence>
<dbReference type="Gene3D" id="4.10.1000.10">
    <property type="entry name" value="Zinc finger, CCCH-type"/>
    <property type="match status" value="2"/>
</dbReference>
<dbReference type="InterPro" id="IPR045877">
    <property type="entry name" value="ZFP36-like"/>
</dbReference>
<evidence type="ECO:0000256" key="6">
    <source>
        <dbReference type="SAM" id="MobiDB-lite"/>
    </source>
</evidence>
<evidence type="ECO:0000313" key="8">
    <source>
        <dbReference type="Proteomes" id="UP000095287"/>
    </source>
</evidence>
<evidence type="ECO:0000256" key="5">
    <source>
        <dbReference type="PROSITE-ProRule" id="PRU00723"/>
    </source>
</evidence>
<feature type="zinc finger region" description="C3H1-type" evidence="5">
    <location>
        <begin position="228"/>
        <end position="256"/>
    </location>
</feature>
<feature type="zinc finger region" description="C3H1-type" evidence="5">
    <location>
        <begin position="186"/>
        <end position="215"/>
    </location>
</feature>
<feature type="zinc finger region" description="C3H1-type" evidence="5">
    <location>
        <begin position="146"/>
        <end position="174"/>
    </location>
</feature>
<accession>A0A1I7YK16</accession>
<feature type="domain" description="C3H1-type" evidence="7">
    <location>
        <begin position="186"/>
        <end position="215"/>
    </location>
</feature>
<dbReference type="Proteomes" id="UP000095287">
    <property type="component" value="Unplaced"/>
</dbReference>
<dbReference type="WBParaSite" id="L893_g17154.t1">
    <property type="protein sequence ID" value="L893_g17154.t1"/>
    <property type="gene ID" value="L893_g17154"/>
</dbReference>
<protein>
    <submittedName>
        <fullName evidence="9">Zinc finger (CCCH type) motif-containing protein</fullName>
    </submittedName>
</protein>
<keyword evidence="8" id="KW-1185">Reference proteome</keyword>
<evidence type="ECO:0000256" key="3">
    <source>
        <dbReference type="ARBA" id="ARBA00022771"/>
    </source>
</evidence>
<proteinExistence type="predicted"/>
<dbReference type="GO" id="GO:0003729">
    <property type="term" value="F:mRNA binding"/>
    <property type="evidence" value="ECO:0007669"/>
    <property type="project" value="InterPro"/>
</dbReference>
<evidence type="ECO:0000313" key="9">
    <source>
        <dbReference type="WBParaSite" id="L893_g17154.t1"/>
    </source>
</evidence>
<evidence type="ECO:0000256" key="2">
    <source>
        <dbReference type="ARBA" id="ARBA00022737"/>
    </source>
</evidence>